<proteinExistence type="predicted"/>
<comment type="caution">
    <text evidence="1">The sequence shown here is derived from an EMBL/GenBank/DDBJ whole genome shotgun (WGS) entry which is preliminary data.</text>
</comment>
<evidence type="ECO:0000313" key="1">
    <source>
        <dbReference type="EMBL" id="CAA9203229.1"/>
    </source>
</evidence>
<evidence type="ECO:0000313" key="2">
    <source>
        <dbReference type="Proteomes" id="UP000474567"/>
    </source>
</evidence>
<reference evidence="1 2" key="1">
    <citation type="submission" date="2020-02" db="EMBL/GenBank/DDBJ databases">
        <authorList>
            <person name="Criscuolo A."/>
        </authorList>
    </citation>
    <scope>NUCLEOTIDE SEQUENCE [LARGE SCALE GENOMIC DNA]</scope>
    <source>
        <strain evidence="1">CECT7796</strain>
    </source>
</reference>
<gene>
    <name evidence="1" type="ORF">FLACOL7796_04648</name>
</gene>
<dbReference type="EMBL" id="CADCST010000174">
    <property type="protein sequence ID" value="CAA9203229.1"/>
    <property type="molecule type" value="Genomic_DNA"/>
</dbReference>
<keyword evidence="2" id="KW-1185">Reference proteome</keyword>
<organism evidence="1 2">
    <name type="scientific">Flavobacterium collinsii</name>
    <dbReference type="NCBI Taxonomy" id="1114861"/>
    <lineage>
        <taxon>Bacteria</taxon>
        <taxon>Pseudomonadati</taxon>
        <taxon>Bacteroidota</taxon>
        <taxon>Flavobacteriia</taxon>
        <taxon>Flavobacteriales</taxon>
        <taxon>Flavobacteriaceae</taxon>
        <taxon>Flavobacterium</taxon>
    </lineage>
</organism>
<protein>
    <submittedName>
        <fullName evidence="1">Uncharacterized protein</fullName>
    </submittedName>
</protein>
<accession>A0ABN7ER95</accession>
<dbReference type="Proteomes" id="UP000474567">
    <property type="component" value="Unassembled WGS sequence"/>
</dbReference>
<sequence>MHINLPVIIAIYQKVYQFQWVKKNNDLAIY</sequence>
<name>A0ABN7ER95_9FLAO</name>